<name>A0ABU7LTI4_9PROT</name>
<comment type="caution">
    <text evidence="2">The sequence shown here is derived from an EMBL/GenBank/DDBJ whole genome shotgun (WGS) entry which is preliminary data.</text>
</comment>
<dbReference type="Proteomes" id="UP001354971">
    <property type="component" value="Unassembled WGS sequence"/>
</dbReference>
<reference evidence="2 3" key="1">
    <citation type="submission" date="2024-01" db="EMBL/GenBank/DDBJ databases">
        <title>Hyphobacterium bacterium isolated from marine sediment.</title>
        <authorList>
            <person name="Zhao S."/>
        </authorList>
    </citation>
    <scope>NUCLEOTIDE SEQUENCE [LARGE SCALE GENOMIC DNA]</scope>
    <source>
        <strain evidence="3">HN65</strain>
    </source>
</reference>
<gene>
    <name evidence="2" type="ORF">V0U79_12780</name>
</gene>
<accession>A0ABU7LTI4</accession>
<keyword evidence="3" id="KW-1185">Reference proteome</keyword>
<evidence type="ECO:0000313" key="2">
    <source>
        <dbReference type="EMBL" id="MEE2527240.1"/>
    </source>
</evidence>
<evidence type="ECO:0000256" key="1">
    <source>
        <dbReference type="SAM" id="Phobius"/>
    </source>
</evidence>
<evidence type="ECO:0000313" key="3">
    <source>
        <dbReference type="Proteomes" id="UP001354971"/>
    </source>
</evidence>
<sequence>MKPWRLVLWLMPFALLAIPAIVMQFTAEVAWGPEDFLVMGFLLLALTALIDVIVSRLAGRRARLIGIAIVLVVFLLVWAELAVGILH</sequence>
<feature type="transmembrane region" description="Helical" evidence="1">
    <location>
        <begin position="64"/>
        <end position="86"/>
    </location>
</feature>
<proteinExistence type="predicted"/>
<protein>
    <submittedName>
        <fullName evidence="2">Uncharacterized protein</fullName>
    </submittedName>
</protein>
<dbReference type="RefSeq" id="WP_330199902.1">
    <property type="nucleotide sequence ID" value="NZ_JAZDRP010000010.1"/>
</dbReference>
<feature type="transmembrane region" description="Helical" evidence="1">
    <location>
        <begin position="36"/>
        <end position="57"/>
    </location>
</feature>
<keyword evidence="1" id="KW-0812">Transmembrane</keyword>
<organism evidence="2 3">
    <name type="scientific">Hyphobacterium lacteum</name>
    <dbReference type="NCBI Taxonomy" id="3116575"/>
    <lineage>
        <taxon>Bacteria</taxon>
        <taxon>Pseudomonadati</taxon>
        <taxon>Pseudomonadota</taxon>
        <taxon>Alphaproteobacteria</taxon>
        <taxon>Maricaulales</taxon>
        <taxon>Maricaulaceae</taxon>
        <taxon>Hyphobacterium</taxon>
    </lineage>
</organism>
<keyword evidence="1" id="KW-1133">Transmembrane helix</keyword>
<keyword evidence="1" id="KW-0472">Membrane</keyword>
<dbReference type="EMBL" id="JAZDRP010000010">
    <property type="protein sequence ID" value="MEE2527240.1"/>
    <property type="molecule type" value="Genomic_DNA"/>
</dbReference>